<comment type="caution">
    <text evidence="2">The sequence shown here is derived from an EMBL/GenBank/DDBJ whole genome shotgun (WGS) entry which is preliminary data.</text>
</comment>
<evidence type="ECO:0000256" key="1">
    <source>
        <dbReference type="SAM" id="SignalP"/>
    </source>
</evidence>
<keyword evidence="1" id="KW-0732">Signal</keyword>
<gene>
    <name evidence="2" type="ORF">PQU92_10960</name>
</gene>
<keyword evidence="3" id="KW-1185">Reference proteome</keyword>
<evidence type="ECO:0000313" key="2">
    <source>
        <dbReference type="EMBL" id="MDC7683799.1"/>
    </source>
</evidence>
<dbReference type="InterPro" id="IPR002816">
    <property type="entry name" value="TraB/PrgY/GumN_fam"/>
</dbReference>
<protein>
    <submittedName>
        <fullName evidence="2">TraB/GumN family protein</fullName>
    </submittedName>
</protein>
<dbReference type="RefSeq" id="WP_272748261.1">
    <property type="nucleotide sequence ID" value="NZ_JAQQKX010000008.1"/>
</dbReference>
<dbReference type="EMBL" id="JAQQKX010000008">
    <property type="protein sequence ID" value="MDC7683799.1"/>
    <property type="molecule type" value="Genomic_DNA"/>
</dbReference>
<sequence length="309" mass="33579">MLKTVIISLSLLAAVPACAQTAGTANPEDWGLTEVAVTKDLPGPALWRVTKGDKIVWIIGTTTIQGKAAWDSARIDRILSDAETLYLPPAAVGGISVVYSVMKDKDLPGKTRLKDVVSAAEYARFVETARRHGIKTADIEKDKPLWAGLRLSMAVSKKYDYSSSSVINQLTKTAKKHKVKVRRVATYEIKPLLSQVNGIDAAEARRCLTASLDTIDYQTKNVPIATSAWVGGDVARLKPILNQYPKGDCLDALGDDLTARSVADTVGTIEKAMTGARRSVLILPMHALTGDDRLIGELRRRGFTVREPR</sequence>
<evidence type="ECO:0000313" key="3">
    <source>
        <dbReference type="Proteomes" id="UP001214854"/>
    </source>
</evidence>
<feature type="signal peptide" evidence="1">
    <location>
        <begin position="1"/>
        <end position="19"/>
    </location>
</feature>
<organism evidence="2 3">
    <name type="scientific">Asticcacaulis aquaticus</name>
    <dbReference type="NCBI Taxonomy" id="2984212"/>
    <lineage>
        <taxon>Bacteria</taxon>
        <taxon>Pseudomonadati</taxon>
        <taxon>Pseudomonadota</taxon>
        <taxon>Alphaproteobacteria</taxon>
        <taxon>Caulobacterales</taxon>
        <taxon>Caulobacteraceae</taxon>
        <taxon>Asticcacaulis</taxon>
    </lineage>
</organism>
<proteinExistence type="predicted"/>
<feature type="chain" id="PRO_5046862383" evidence="1">
    <location>
        <begin position="20"/>
        <end position="309"/>
    </location>
</feature>
<dbReference type="Proteomes" id="UP001214854">
    <property type="component" value="Unassembled WGS sequence"/>
</dbReference>
<accession>A0ABT5HUZ6</accession>
<reference evidence="2 3" key="1">
    <citation type="submission" date="2023-01" db="EMBL/GenBank/DDBJ databases">
        <title>Novel species of the genus Asticcacaulis isolated from rivers.</title>
        <authorList>
            <person name="Lu H."/>
        </authorList>
    </citation>
    <scope>NUCLEOTIDE SEQUENCE [LARGE SCALE GENOMIC DNA]</scope>
    <source>
        <strain evidence="2 3">BYS171W</strain>
    </source>
</reference>
<dbReference type="Pfam" id="PF01963">
    <property type="entry name" value="TraB_PrgY_gumN"/>
    <property type="match status" value="1"/>
</dbReference>
<name>A0ABT5HUZ6_9CAUL</name>